<dbReference type="Gramene" id="Dexi4B01G0011770.1">
    <property type="protein sequence ID" value="Dexi4B01G0011770.1:cds"/>
    <property type="gene ID" value="Dexi4B01G0011770"/>
</dbReference>
<feature type="transmembrane region" description="Helical" evidence="2">
    <location>
        <begin position="152"/>
        <end position="180"/>
    </location>
</feature>
<dbReference type="OrthoDB" id="681126at2759"/>
<name>A0A835DZ59_9POAL</name>
<evidence type="ECO:0000313" key="4">
    <source>
        <dbReference type="EMBL" id="KAF8650473.1"/>
    </source>
</evidence>
<dbReference type="InterPro" id="IPR026961">
    <property type="entry name" value="PGG_dom"/>
</dbReference>
<protein>
    <recommendedName>
        <fullName evidence="3">PGG domain-containing protein</fullName>
    </recommendedName>
</protein>
<keyword evidence="5" id="KW-1185">Reference proteome</keyword>
<proteinExistence type="predicted"/>
<evidence type="ECO:0000256" key="1">
    <source>
        <dbReference type="SAM" id="Coils"/>
    </source>
</evidence>
<dbReference type="PANTHER" id="PTHR24177:SF412">
    <property type="entry name" value="OS06G0285941 PROTEIN"/>
    <property type="match status" value="1"/>
</dbReference>
<dbReference type="EMBL" id="JACEFO010002724">
    <property type="protein sequence ID" value="KAF8650473.1"/>
    <property type="molecule type" value="Genomic_DNA"/>
</dbReference>
<organism evidence="4 5">
    <name type="scientific">Digitaria exilis</name>
    <dbReference type="NCBI Taxonomy" id="1010633"/>
    <lineage>
        <taxon>Eukaryota</taxon>
        <taxon>Viridiplantae</taxon>
        <taxon>Streptophyta</taxon>
        <taxon>Embryophyta</taxon>
        <taxon>Tracheophyta</taxon>
        <taxon>Spermatophyta</taxon>
        <taxon>Magnoliopsida</taxon>
        <taxon>Liliopsida</taxon>
        <taxon>Poales</taxon>
        <taxon>Poaceae</taxon>
        <taxon>PACMAD clade</taxon>
        <taxon>Panicoideae</taxon>
        <taxon>Panicodae</taxon>
        <taxon>Paniceae</taxon>
        <taxon>Anthephorinae</taxon>
        <taxon>Digitaria</taxon>
    </lineage>
</organism>
<keyword evidence="2" id="KW-0472">Membrane</keyword>
<accession>A0A835DZ59</accession>
<dbReference type="GO" id="GO:0016020">
    <property type="term" value="C:membrane"/>
    <property type="evidence" value="ECO:0007669"/>
    <property type="project" value="TreeGrafter"/>
</dbReference>
<keyword evidence="2" id="KW-0812">Transmembrane</keyword>
<evidence type="ECO:0000313" key="5">
    <source>
        <dbReference type="Proteomes" id="UP000636709"/>
    </source>
</evidence>
<keyword evidence="1" id="KW-0175">Coiled coil</keyword>
<dbReference type="Pfam" id="PF13962">
    <property type="entry name" value="PGG"/>
    <property type="match status" value="1"/>
</dbReference>
<evidence type="ECO:0000259" key="3">
    <source>
        <dbReference type="Pfam" id="PF13962"/>
    </source>
</evidence>
<feature type="coiled-coil region" evidence="1">
    <location>
        <begin position="195"/>
        <end position="222"/>
    </location>
</feature>
<dbReference type="AlphaFoldDB" id="A0A835DZ59"/>
<feature type="transmembrane region" description="Helical" evidence="2">
    <location>
        <begin position="90"/>
        <end position="109"/>
    </location>
</feature>
<keyword evidence="2" id="KW-1133">Transmembrane helix</keyword>
<feature type="domain" description="PGG" evidence="3">
    <location>
        <begin position="32"/>
        <end position="144"/>
    </location>
</feature>
<feature type="transmembrane region" description="Helical" evidence="2">
    <location>
        <begin position="121"/>
        <end position="140"/>
    </location>
</feature>
<comment type="caution">
    <text evidence="4">The sequence shown here is derived from an EMBL/GenBank/DDBJ whole genome shotgun (WGS) entry which is preliminary data.</text>
</comment>
<evidence type="ECO:0000256" key="2">
    <source>
        <dbReference type="SAM" id="Phobius"/>
    </source>
</evidence>
<dbReference type="Proteomes" id="UP000636709">
    <property type="component" value="Unassembled WGS sequence"/>
</dbReference>
<reference evidence="4" key="1">
    <citation type="submission" date="2020-07" db="EMBL/GenBank/DDBJ databases">
        <title>Genome sequence and genetic diversity analysis of an under-domesticated orphan crop, white fonio (Digitaria exilis).</title>
        <authorList>
            <person name="Bennetzen J.L."/>
            <person name="Chen S."/>
            <person name="Ma X."/>
            <person name="Wang X."/>
            <person name="Yssel A.E.J."/>
            <person name="Chaluvadi S.R."/>
            <person name="Johnson M."/>
            <person name="Gangashetty P."/>
            <person name="Hamidou F."/>
            <person name="Sanogo M.D."/>
            <person name="Zwaenepoel A."/>
            <person name="Wallace J."/>
            <person name="Van De Peer Y."/>
            <person name="Van Deynze A."/>
        </authorList>
    </citation>
    <scope>NUCLEOTIDE SEQUENCE</scope>
    <source>
        <tissue evidence="4">Leaves</tissue>
    </source>
</reference>
<gene>
    <name evidence="4" type="ORF">HU200_063838</name>
</gene>
<sequence>MADDYHRRQAVTDDGKDVREIPVSDGTSAEHKEWLKEMRGWLIVLATLAASVTYQAGLNPPGGFWQDNTGHIAGNPVLRDGKFVRRYLTFYYFNATAFATSLVITILLLNERFYKSEAKVAALTLTTIVDLMSLVGAYIAGSTRDMADSIYIIVLTCFLFVCVVYIARVLPTLCFIVLFISPPLYWLAKKGWLPVTEHMRKRVEAAKERERKEEEKQREKDRLGHTRRSRCFSCNCCACCRAFEFDDVENRGLPKTEDN</sequence>
<dbReference type="PANTHER" id="PTHR24177">
    <property type="entry name" value="CASKIN"/>
    <property type="match status" value="1"/>
</dbReference>